<gene>
    <name evidence="6" type="ORF">Pcinc_032727</name>
</gene>
<protein>
    <recommendedName>
        <fullName evidence="3">WD repeat-containing protein 76</fullName>
    </recommendedName>
</protein>
<organism evidence="6 7">
    <name type="scientific">Petrolisthes cinctipes</name>
    <name type="common">Flat porcelain crab</name>
    <dbReference type="NCBI Taxonomy" id="88211"/>
    <lineage>
        <taxon>Eukaryota</taxon>
        <taxon>Metazoa</taxon>
        <taxon>Ecdysozoa</taxon>
        <taxon>Arthropoda</taxon>
        <taxon>Crustacea</taxon>
        <taxon>Multicrustacea</taxon>
        <taxon>Malacostraca</taxon>
        <taxon>Eumalacostraca</taxon>
        <taxon>Eucarida</taxon>
        <taxon>Decapoda</taxon>
        <taxon>Pleocyemata</taxon>
        <taxon>Anomura</taxon>
        <taxon>Galatheoidea</taxon>
        <taxon>Porcellanidae</taxon>
        <taxon>Petrolisthes</taxon>
    </lineage>
</organism>
<evidence type="ECO:0000256" key="4">
    <source>
        <dbReference type="ARBA" id="ARBA00022574"/>
    </source>
</evidence>
<evidence type="ECO:0000313" key="6">
    <source>
        <dbReference type="EMBL" id="KAK3861277.1"/>
    </source>
</evidence>
<comment type="caution">
    <text evidence="6">The sequence shown here is derived from an EMBL/GenBank/DDBJ whole genome shotgun (WGS) entry which is preliminary data.</text>
</comment>
<evidence type="ECO:0000256" key="3">
    <source>
        <dbReference type="ARBA" id="ARBA00021234"/>
    </source>
</evidence>
<evidence type="ECO:0000256" key="1">
    <source>
        <dbReference type="ARBA" id="ARBA00002530"/>
    </source>
</evidence>
<keyword evidence="5" id="KW-0677">Repeat</keyword>
<dbReference type="Gene3D" id="2.130.10.10">
    <property type="entry name" value="YVTN repeat-like/Quinoprotein amine dehydrogenase"/>
    <property type="match status" value="1"/>
</dbReference>
<dbReference type="Pfam" id="PF00400">
    <property type="entry name" value="WD40"/>
    <property type="match status" value="2"/>
</dbReference>
<dbReference type="SMART" id="SM00320">
    <property type="entry name" value="WD40"/>
    <property type="match status" value="3"/>
</dbReference>
<dbReference type="InterPro" id="IPR050853">
    <property type="entry name" value="WD_repeat_DNA-damage-binding"/>
</dbReference>
<dbReference type="InterPro" id="IPR001680">
    <property type="entry name" value="WD40_rpt"/>
</dbReference>
<dbReference type="InterPro" id="IPR015943">
    <property type="entry name" value="WD40/YVTN_repeat-like_dom_sf"/>
</dbReference>
<comment type="similarity">
    <text evidence="2">Belongs to the WD repeat DDB2/WDR76 family.</text>
</comment>
<dbReference type="Proteomes" id="UP001286313">
    <property type="component" value="Unassembled WGS sequence"/>
</dbReference>
<keyword evidence="4" id="KW-0853">WD repeat</keyword>
<dbReference type="InterPro" id="IPR036322">
    <property type="entry name" value="WD40_repeat_dom_sf"/>
</dbReference>
<sequence>MKFSVISLRTISKKSIDVKKELDACRPCPVKKRINHEKPFALEQLEEHPRSSPGPAAVTDYCRDQDKEACWGLLQELQGIVVKGANKKTPWTCNVNSVVKQMKKMVVREEYVAKVVPNRTFSNQIHPTMTKTLVLVGAKWGELGVWDVDRKDESNRAHFFNPHIRPINCLTVDPTSPNHIYTTSYDGSVRTDLEAGIIQQVYSYLPKNDHSQWVSWHTHVDQHTLLVAASHGKIIKLDLRQDSKKPSSMFQVHNYNNVKVVTQHPMNSSYFASTGRDGKVCLWDVRKMRPNSPVSEWAQRKQISVLEFSPVTCNTLISTCADDYLRFISCDLSSLTVSREIKHDNHTGRWLTTFKARFVPHQDDLIIVGSMRQPHKVK</sequence>
<dbReference type="PANTHER" id="PTHR14773:SF0">
    <property type="entry name" value="WD REPEAT-CONTAINING PROTEIN 76"/>
    <property type="match status" value="1"/>
</dbReference>
<evidence type="ECO:0000256" key="2">
    <source>
        <dbReference type="ARBA" id="ARBA00005434"/>
    </source>
</evidence>
<dbReference type="SUPFAM" id="SSF50978">
    <property type="entry name" value="WD40 repeat-like"/>
    <property type="match status" value="1"/>
</dbReference>
<dbReference type="GO" id="GO:2000001">
    <property type="term" value="P:regulation of DNA damage checkpoint"/>
    <property type="evidence" value="ECO:0007669"/>
    <property type="project" value="TreeGrafter"/>
</dbReference>
<dbReference type="GO" id="GO:0003677">
    <property type="term" value="F:DNA binding"/>
    <property type="evidence" value="ECO:0007669"/>
    <property type="project" value="TreeGrafter"/>
</dbReference>
<accession>A0AAE1K074</accession>
<dbReference type="EMBL" id="JAWQEG010004517">
    <property type="protein sequence ID" value="KAK3861277.1"/>
    <property type="molecule type" value="Genomic_DNA"/>
</dbReference>
<proteinExistence type="inferred from homology"/>
<evidence type="ECO:0000313" key="7">
    <source>
        <dbReference type="Proteomes" id="UP001286313"/>
    </source>
</evidence>
<keyword evidence="7" id="KW-1185">Reference proteome</keyword>
<reference evidence="6" key="1">
    <citation type="submission" date="2023-10" db="EMBL/GenBank/DDBJ databases">
        <title>Genome assemblies of two species of porcelain crab, Petrolisthes cinctipes and Petrolisthes manimaculis (Anomura: Porcellanidae).</title>
        <authorList>
            <person name="Angst P."/>
        </authorList>
    </citation>
    <scope>NUCLEOTIDE SEQUENCE</scope>
    <source>
        <strain evidence="6">PB745_01</strain>
        <tissue evidence="6">Gill</tissue>
    </source>
</reference>
<dbReference type="GO" id="GO:0005634">
    <property type="term" value="C:nucleus"/>
    <property type="evidence" value="ECO:0007669"/>
    <property type="project" value="TreeGrafter"/>
</dbReference>
<dbReference type="AlphaFoldDB" id="A0AAE1K074"/>
<dbReference type="PANTHER" id="PTHR14773">
    <property type="entry name" value="WD REPEAT-CONTAINING PROTEIN 76"/>
    <property type="match status" value="1"/>
</dbReference>
<evidence type="ECO:0000256" key="5">
    <source>
        <dbReference type="ARBA" id="ARBA00022737"/>
    </source>
</evidence>
<name>A0AAE1K074_PETCI</name>
<comment type="function">
    <text evidence="1">Specifically binds 5-hydroxymethylcytosine (5hmC), suggesting that it acts as a specific reader of 5hmC.</text>
</comment>